<keyword evidence="2" id="KW-1185">Reference proteome</keyword>
<reference evidence="1 2" key="1">
    <citation type="submission" date="2017-02" db="EMBL/GenBank/DDBJ databases">
        <title>The complete genomic sequence of a novel cold adapted crude oil-degrading bacterium Planococcus qaidamina Y42.</title>
        <authorList>
            <person name="Yang R."/>
        </authorList>
    </citation>
    <scope>NUCLEOTIDE SEQUENCE [LARGE SCALE GENOMIC DNA]</scope>
    <source>
        <strain evidence="1 2">Y42</strain>
    </source>
</reference>
<evidence type="ECO:0000313" key="2">
    <source>
        <dbReference type="Proteomes" id="UP000188184"/>
    </source>
</evidence>
<gene>
    <name evidence="1" type="ORF">B0X71_12855</name>
</gene>
<proteinExistence type="predicted"/>
<dbReference type="KEGG" id="pmar:B0X71_12855"/>
<dbReference type="Proteomes" id="UP000188184">
    <property type="component" value="Chromosome"/>
</dbReference>
<dbReference type="EMBL" id="CP019640">
    <property type="protein sequence ID" value="AQQ53891.1"/>
    <property type="molecule type" value="Genomic_DNA"/>
</dbReference>
<dbReference type="Pfam" id="PF08905">
    <property type="entry name" value="DUF1850"/>
    <property type="match status" value="1"/>
</dbReference>
<protein>
    <submittedName>
        <fullName evidence="1">RocC</fullName>
    </submittedName>
</protein>
<dbReference type="RefSeq" id="WP_077589789.1">
    <property type="nucleotide sequence ID" value="NZ_CP019640.1"/>
</dbReference>
<dbReference type="OrthoDB" id="4304at2"/>
<sequence>MQKLFGYMLIFFLLNTLVFFVPWQSSYAFIHNETGELAAYLPKQESFFQIRYTHSIHLSDVVESYEVTKEGNFRITELQYEDFAIGMPANAGKGEVFVEEDGKFFIRNMNRILPEFSLFVGDVDLDLELMTEGRVYDLKEVLQRGESYTFHVEKLSLYQQVKGVKLNEQ</sequence>
<dbReference type="InterPro" id="IPR015001">
    <property type="entry name" value="DUF1850"/>
</dbReference>
<organism evidence="1 2">
    <name type="scientific">Planococcus lenghuensis</name>
    <dbReference type="NCBI Taxonomy" id="2213202"/>
    <lineage>
        <taxon>Bacteria</taxon>
        <taxon>Bacillati</taxon>
        <taxon>Bacillota</taxon>
        <taxon>Bacilli</taxon>
        <taxon>Bacillales</taxon>
        <taxon>Caryophanaceae</taxon>
        <taxon>Planococcus</taxon>
    </lineage>
</organism>
<accession>A0A1Q2L0D2</accession>
<evidence type="ECO:0000313" key="1">
    <source>
        <dbReference type="EMBL" id="AQQ53891.1"/>
    </source>
</evidence>
<name>A0A1Q2L0D2_9BACL</name>
<dbReference type="AlphaFoldDB" id="A0A1Q2L0D2"/>